<dbReference type="InterPro" id="IPR004712">
    <property type="entry name" value="Na+/H+_antiporter_fungi"/>
</dbReference>
<dbReference type="EMBL" id="CP053383">
    <property type="protein sequence ID" value="QTP60502.1"/>
    <property type="molecule type" value="Genomic_DNA"/>
</dbReference>
<evidence type="ECO:0000256" key="4">
    <source>
        <dbReference type="ARBA" id="ARBA00022989"/>
    </source>
</evidence>
<protein>
    <submittedName>
        <fullName evidence="9">Sodium:proton antiporter</fullName>
    </submittedName>
</protein>
<feature type="transmembrane region" description="Helical" evidence="7">
    <location>
        <begin position="6"/>
        <end position="22"/>
    </location>
</feature>
<reference evidence="9 10" key="1">
    <citation type="journal article" date="2021" name="Front. Microbiol.">
        <title>Aerobic Denitrification and Heterotrophic Sulfur Oxidation in the Genus Halomonas Revealed by Six Novel Species Characterizations and Genome-Based Analysis.</title>
        <authorList>
            <person name="Wang L."/>
            <person name="Shao Z."/>
        </authorList>
    </citation>
    <scope>NUCLEOTIDE SEQUENCE [LARGE SCALE GENOMIC DNA]</scope>
    <source>
        <strain evidence="9 10">MCCC 1A13718</strain>
    </source>
</reference>
<feature type="transmembrane region" description="Helical" evidence="7">
    <location>
        <begin position="375"/>
        <end position="398"/>
    </location>
</feature>
<evidence type="ECO:0000313" key="10">
    <source>
        <dbReference type="Proteomes" id="UP000671845"/>
    </source>
</evidence>
<feature type="transmembrane region" description="Helical" evidence="7">
    <location>
        <begin position="170"/>
        <end position="191"/>
    </location>
</feature>
<dbReference type="Pfam" id="PF00999">
    <property type="entry name" value="Na_H_Exchanger"/>
    <property type="match status" value="1"/>
</dbReference>
<organism evidence="9 10">
    <name type="scientific">Halomonas sulfidivorans</name>
    <dbReference type="NCBI Taxonomy" id="2733488"/>
    <lineage>
        <taxon>Bacteria</taxon>
        <taxon>Pseudomonadati</taxon>
        <taxon>Pseudomonadota</taxon>
        <taxon>Gammaproteobacteria</taxon>
        <taxon>Oceanospirillales</taxon>
        <taxon>Halomonadaceae</taxon>
        <taxon>Halomonas</taxon>
    </lineage>
</organism>
<feature type="transmembrane region" description="Helical" evidence="7">
    <location>
        <begin position="67"/>
        <end position="84"/>
    </location>
</feature>
<feature type="transmembrane region" description="Helical" evidence="7">
    <location>
        <begin position="310"/>
        <end position="333"/>
    </location>
</feature>
<dbReference type="InterPro" id="IPR006153">
    <property type="entry name" value="Cation/H_exchanger_TM"/>
</dbReference>
<dbReference type="InterPro" id="IPR038770">
    <property type="entry name" value="Na+/solute_symporter_sf"/>
</dbReference>
<name>A0ABX7WLY2_9GAMM</name>
<evidence type="ECO:0000313" key="9">
    <source>
        <dbReference type="EMBL" id="QTP60502.1"/>
    </source>
</evidence>
<feature type="transmembrane region" description="Helical" evidence="7">
    <location>
        <begin position="198"/>
        <end position="217"/>
    </location>
</feature>
<keyword evidence="2" id="KW-0813">Transport</keyword>
<feature type="domain" description="Cation/H+ exchanger transmembrane" evidence="8">
    <location>
        <begin position="15"/>
        <end position="399"/>
    </location>
</feature>
<dbReference type="RefSeq" id="WP_209474125.1">
    <property type="nucleotide sequence ID" value="NZ_CP053383.1"/>
</dbReference>
<keyword evidence="4 7" id="KW-1133">Transmembrane helix</keyword>
<evidence type="ECO:0000256" key="1">
    <source>
        <dbReference type="ARBA" id="ARBA00004141"/>
    </source>
</evidence>
<keyword evidence="5" id="KW-0406">Ion transport</keyword>
<dbReference type="PANTHER" id="PTHR31382:SF1">
    <property type="entry name" value="SODIUM ION_PROTON EXCHANGER (EUROFUNG)"/>
    <property type="match status" value="1"/>
</dbReference>
<dbReference type="PANTHER" id="PTHR31382">
    <property type="entry name" value="NA(+)/H(+) ANTIPORTER"/>
    <property type="match status" value="1"/>
</dbReference>
<evidence type="ECO:0000256" key="7">
    <source>
        <dbReference type="SAM" id="Phobius"/>
    </source>
</evidence>
<keyword evidence="10" id="KW-1185">Reference proteome</keyword>
<keyword evidence="3 7" id="KW-0812">Transmembrane</keyword>
<feature type="transmembrane region" description="Helical" evidence="7">
    <location>
        <begin position="29"/>
        <end position="47"/>
    </location>
</feature>
<evidence type="ECO:0000256" key="6">
    <source>
        <dbReference type="ARBA" id="ARBA00023136"/>
    </source>
</evidence>
<feature type="transmembrane region" description="Helical" evidence="7">
    <location>
        <begin position="285"/>
        <end position="304"/>
    </location>
</feature>
<keyword evidence="2" id="KW-0050">Antiport</keyword>
<feature type="transmembrane region" description="Helical" evidence="7">
    <location>
        <begin position="96"/>
        <end position="117"/>
    </location>
</feature>
<evidence type="ECO:0000256" key="5">
    <source>
        <dbReference type="ARBA" id="ARBA00023065"/>
    </source>
</evidence>
<dbReference type="Proteomes" id="UP000671845">
    <property type="component" value="Chromosome"/>
</dbReference>
<gene>
    <name evidence="9" type="ORF">HNO53_18330</name>
</gene>
<evidence type="ECO:0000256" key="3">
    <source>
        <dbReference type="ARBA" id="ARBA00022692"/>
    </source>
</evidence>
<comment type="subcellular location">
    <subcellularLocation>
        <location evidence="1">Membrane</location>
        <topology evidence="1">Multi-pass membrane protein</topology>
    </subcellularLocation>
</comment>
<feature type="transmembrane region" description="Helical" evidence="7">
    <location>
        <begin position="237"/>
        <end position="265"/>
    </location>
</feature>
<keyword evidence="6 7" id="KW-0472">Membrane</keyword>
<accession>A0ABX7WLY2</accession>
<proteinExistence type="predicted"/>
<evidence type="ECO:0000259" key="8">
    <source>
        <dbReference type="Pfam" id="PF00999"/>
    </source>
</evidence>
<sequence>MEHLNIALAVVGGLVLVVGLLSSPLDRSWLSVPLLAFLLGVALGPEAMDLLDPRTWGDSNKLMEETARITLGISLMGIALRLPPDYPFSHWRSLSILLAIGMPAMCLISAMLTYGMLGLPLLTALLVGAAICPTDPVLASSIVTGGVAKENLPGSFRHLLSSESGANDGLAYPLVLLPILLLTAPTGDAWLDWFGRVWLWEVGGGVLVGIALGWATGRALRWSEERGYLDQPSFLSITVALTIFVLGVGALLGTNSILGVFAAGLAFDQEVGGQERSEEDNVQEAVNILLTLPAFILFGLIAPWGEWQALGLQGGLLALLVLLLRRLPILLLLRPWLPALRDWPISLIMGWFGPIGISALYYATLVTSRTGYDLAWTIGSLIVAVSMVAHGITATPFARRYGRWCSRRRGDATEDRH</sequence>
<feature type="transmembrane region" description="Helical" evidence="7">
    <location>
        <begin position="345"/>
        <end position="363"/>
    </location>
</feature>
<dbReference type="Gene3D" id="1.20.1530.20">
    <property type="match status" value="1"/>
</dbReference>
<evidence type="ECO:0000256" key="2">
    <source>
        <dbReference type="ARBA" id="ARBA00022449"/>
    </source>
</evidence>